<dbReference type="Pfam" id="PF07494">
    <property type="entry name" value="Reg_prop"/>
    <property type="match status" value="1"/>
</dbReference>
<gene>
    <name evidence="3" type="ORF">LX80_02376</name>
</gene>
<proteinExistence type="predicted"/>
<dbReference type="OrthoDB" id="9807410at2"/>
<dbReference type="InterPro" id="IPR026444">
    <property type="entry name" value="Secre_tail"/>
</dbReference>
<sequence length="775" mass="84459">MRQYFKYFLRLSFLVYSLFAIATAITAQSNLQPIGYWREHFNYQNTTTVVQGNKLYCATQNNVFSIDAEQNVERYSKVTGLNDVGVSTIGWDNTTQQLVIAYNNSNVDVLKGSIVTNISDILRSNISGNKSINSIFCNAGLAYLSSGLGIIVANLQSYDIKDTWIIGNNGNQVNINACLLFNQQFYAATDEGLKTAPAIGLNLANYSNWNNISGTNGLPALPVNNVIAANNTLYAQIQNSIYVLQNNNWSLWYNDSNWPITKIEPAGNNLLVCQRTATGNSRVITLNNTATIINTIAVPNVISFPKDAIMVNNTTWIADYYGGLSAFNNNSYQRYIPNGPLGPASGDMVFNNQTLYVAAGSVNAAWNYQYNRNGIYILQDGSWSDIGAFNTPILDSTLDFITLAADKRDGSIWAGSYGGGLVHINNNNIQIFKQSNSTLQPAIGDPTSYRVSGLAFDANNNLWIANYGAPQNLQVLQNNGSFNAFAIPFSLTENAVSQIVIDDANQLWIVSPKNNGLICYNYGNSITATNDDQWRMLQSGVGKGNLPSNNVYCLAKDKNGFIWVGTDNGIGVVQCAANYFQQPCDAVWPVIQQDQFAGYLFQGQQVQCIAVDGANRKWVGTNNGAWLVSAEGDKIIQHFTVSNSPLPDNNVQKISIEPTTGEVFISTFTGIMSYRGTATEGSSTNDSVLVFPNPVPPGYTGTIAIRGVAENALVKIADLSGRLVYQTQALGGQAVWNGLNYKGEKVASGIYLVLIRDQVTGQEKLATKIVIISGR</sequence>
<evidence type="ECO:0000256" key="1">
    <source>
        <dbReference type="SAM" id="SignalP"/>
    </source>
</evidence>
<dbReference type="EMBL" id="QKZV01000008">
    <property type="protein sequence ID" value="PZX60892.1"/>
    <property type="molecule type" value="Genomic_DNA"/>
</dbReference>
<dbReference type="Gene3D" id="2.130.10.10">
    <property type="entry name" value="YVTN repeat-like/Quinoprotein amine dehydrogenase"/>
    <property type="match status" value="2"/>
</dbReference>
<name>A0A2W7TCB9_9BACT</name>
<organism evidence="3 4">
    <name type="scientific">Hydrotalea sandarakina</name>
    <dbReference type="NCBI Taxonomy" id="1004304"/>
    <lineage>
        <taxon>Bacteria</taxon>
        <taxon>Pseudomonadati</taxon>
        <taxon>Bacteroidota</taxon>
        <taxon>Chitinophagia</taxon>
        <taxon>Chitinophagales</taxon>
        <taxon>Chitinophagaceae</taxon>
        <taxon>Hydrotalea</taxon>
    </lineage>
</organism>
<dbReference type="Pfam" id="PF21544">
    <property type="entry name" value="PorZ_N_b_propeller"/>
    <property type="match status" value="1"/>
</dbReference>
<accession>A0A2W7TCB9</accession>
<dbReference type="SUPFAM" id="SSF101898">
    <property type="entry name" value="NHL repeat"/>
    <property type="match status" value="1"/>
</dbReference>
<dbReference type="Gene3D" id="2.60.40.4070">
    <property type="match status" value="1"/>
</dbReference>
<evidence type="ECO:0000259" key="2">
    <source>
        <dbReference type="Pfam" id="PF21544"/>
    </source>
</evidence>
<keyword evidence="1" id="KW-0732">Signal</keyword>
<reference evidence="3 4" key="1">
    <citation type="submission" date="2018-06" db="EMBL/GenBank/DDBJ databases">
        <title>Genomic Encyclopedia of Archaeal and Bacterial Type Strains, Phase II (KMG-II): from individual species to whole genera.</title>
        <authorList>
            <person name="Goeker M."/>
        </authorList>
    </citation>
    <scope>NUCLEOTIDE SEQUENCE [LARGE SCALE GENOMIC DNA]</scope>
    <source>
        <strain evidence="3 4">DSM 23241</strain>
    </source>
</reference>
<dbReference type="AlphaFoldDB" id="A0A2W7TCB9"/>
<dbReference type="RefSeq" id="WP_146250497.1">
    <property type="nucleotide sequence ID" value="NZ_QKZV01000008.1"/>
</dbReference>
<dbReference type="Proteomes" id="UP000249720">
    <property type="component" value="Unassembled WGS sequence"/>
</dbReference>
<feature type="domain" description="PorZ N-terminal beta-propeller" evidence="2">
    <location>
        <begin position="55"/>
        <end position="210"/>
    </location>
</feature>
<dbReference type="InterPro" id="IPR048954">
    <property type="entry name" value="PorZ_N"/>
</dbReference>
<evidence type="ECO:0000313" key="4">
    <source>
        <dbReference type="Proteomes" id="UP000249720"/>
    </source>
</evidence>
<comment type="caution">
    <text evidence="3">The sequence shown here is derived from an EMBL/GenBank/DDBJ whole genome shotgun (WGS) entry which is preliminary data.</text>
</comment>
<feature type="signal peptide" evidence="1">
    <location>
        <begin position="1"/>
        <end position="22"/>
    </location>
</feature>
<dbReference type="InterPro" id="IPR015943">
    <property type="entry name" value="WD40/YVTN_repeat-like_dom_sf"/>
</dbReference>
<dbReference type="InterPro" id="IPR011110">
    <property type="entry name" value="Reg_prop"/>
</dbReference>
<evidence type="ECO:0000313" key="3">
    <source>
        <dbReference type="EMBL" id="PZX60892.1"/>
    </source>
</evidence>
<dbReference type="NCBIfam" id="TIGR04183">
    <property type="entry name" value="Por_Secre_tail"/>
    <property type="match status" value="1"/>
</dbReference>
<keyword evidence="4" id="KW-1185">Reference proteome</keyword>
<feature type="chain" id="PRO_5016006392" evidence="1">
    <location>
        <begin position="23"/>
        <end position="775"/>
    </location>
</feature>
<protein>
    <submittedName>
        <fullName evidence="3">Two component regulator with propeller domain</fullName>
    </submittedName>
</protein>